<reference evidence="2 3" key="1">
    <citation type="submission" date="2020-04" db="EMBL/GenBank/DDBJ databases">
        <authorList>
            <person name="Basu S."/>
            <person name="Maruthanayagam V."/>
            <person name="Chakraborty S."/>
            <person name="Pramanik A."/>
            <person name="Mukherjee J."/>
            <person name="Brink B."/>
        </authorList>
    </citation>
    <scope>NUCLEOTIDE SEQUENCE [LARGE SCALE GENOMIC DNA]</scope>
    <source>
        <strain evidence="2 3">AP17</strain>
    </source>
</reference>
<evidence type="ECO:0000256" key="1">
    <source>
        <dbReference type="SAM" id="MobiDB-lite"/>
    </source>
</evidence>
<feature type="region of interest" description="Disordered" evidence="1">
    <location>
        <begin position="117"/>
        <end position="136"/>
    </location>
</feature>
<dbReference type="EMBL" id="CP051167">
    <property type="protein sequence ID" value="QIZ70618.1"/>
    <property type="molecule type" value="Genomic_DNA"/>
</dbReference>
<keyword evidence="3" id="KW-1185">Reference proteome</keyword>
<evidence type="ECO:0000313" key="2">
    <source>
        <dbReference type="EMBL" id="QIZ70618.1"/>
    </source>
</evidence>
<dbReference type="RefSeq" id="WP_168568773.1">
    <property type="nucleotide sequence ID" value="NZ_CP051167.1"/>
</dbReference>
<organism evidence="2 3">
    <name type="scientific">Oxynema aestuarii AP17</name>
    <dbReference type="NCBI Taxonomy" id="2064643"/>
    <lineage>
        <taxon>Bacteria</taxon>
        <taxon>Bacillati</taxon>
        <taxon>Cyanobacteriota</taxon>
        <taxon>Cyanophyceae</taxon>
        <taxon>Oscillatoriophycideae</taxon>
        <taxon>Oscillatoriales</taxon>
        <taxon>Oscillatoriaceae</taxon>
        <taxon>Oxynema</taxon>
        <taxon>Oxynema aestuarii</taxon>
    </lineage>
</organism>
<name>A0A6H1TVI0_9CYAN</name>
<evidence type="ECO:0000313" key="3">
    <source>
        <dbReference type="Proteomes" id="UP000500857"/>
    </source>
</evidence>
<feature type="region of interest" description="Disordered" evidence="1">
    <location>
        <begin position="215"/>
        <end position="234"/>
    </location>
</feature>
<dbReference type="Proteomes" id="UP000500857">
    <property type="component" value="Chromosome"/>
</dbReference>
<dbReference type="KEGG" id="oxy:HCG48_08525"/>
<gene>
    <name evidence="2" type="ORF">HCG48_08525</name>
</gene>
<dbReference type="AlphaFoldDB" id="A0A6H1TVI0"/>
<accession>A0A6H1TVI0</accession>
<sequence length="311" mass="33235">MFTKKPWRYSTTLVTLGAIVLGVVPVRATIASRTPGRSAIAQAETSLCRRVSVREGLIVRQRPDPNSPRIGSVEYNSAVYLVEGYRGIPGPDNRVWLEIVAPYPGYVSNGEVNGEGNLGPCTPGEGTATPPQLSTSPLCRKVNGEVAPQGIAVYSDASRFSTPRGNLPPNGLVLLRANSPAIADKNGESRSWVEITSPVEGFISTENLILCSGSPPATGQTPPVARPQGSRIPRGPLCRQVEPRVAPQGLAIRARPSEFSEYVGGVEPGGRMTLVENYRLIPDPNGNSRNWVEILAPYPGFVSADNLIMCP</sequence>
<proteinExistence type="predicted"/>
<protein>
    <submittedName>
        <fullName evidence="2">SH3 domain-containing protein</fullName>
    </submittedName>
</protein>